<evidence type="ECO:0008006" key="3">
    <source>
        <dbReference type="Google" id="ProtNLM"/>
    </source>
</evidence>
<proteinExistence type="predicted"/>
<evidence type="ECO:0000313" key="2">
    <source>
        <dbReference type="Proteomes" id="UP001165383"/>
    </source>
</evidence>
<keyword evidence="2" id="KW-1185">Reference proteome</keyword>
<sequence>MPRNRLLAQLDDEILQARESLRFWRDQMILLESTEFQAAAKRQVVHREAEIRRLLEAQEMLHAIKSD</sequence>
<accession>A0ABT0S6N3</accession>
<comment type="caution">
    <text evidence="1">The sequence shown here is derived from an EMBL/GenBank/DDBJ whole genome shotgun (WGS) entry which is preliminary data.</text>
</comment>
<dbReference type="Proteomes" id="UP001165383">
    <property type="component" value="Unassembled WGS sequence"/>
</dbReference>
<name>A0ABT0S6N3_9SPHN</name>
<evidence type="ECO:0000313" key="1">
    <source>
        <dbReference type="EMBL" id="MCL6739835.1"/>
    </source>
</evidence>
<reference evidence="1" key="1">
    <citation type="submission" date="2022-05" db="EMBL/GenBank/DDBJ databases">
        <authorList>
            <person name="Jo J.-H."/>
            <person name="Im W.-T."/>
        </authorList>
    </citation>
    <scope>NUCLEOTIDE SEQUENCE</scope>
    <source>
        <strain evidence="1">RB56-2</strain>
    </source>
</reference>
<dbReference type="RefSeq" id="WP_249914307.1">
    <property type="nucleotide sequence ID" value="NZ_JAMGBB010000001.1"/>
</dbReference>
<dbReference type="EMBL" id="JAMGBB010000001">
    <property type="protein sequence ID" value="MCL6739835.1"/>
    <property type="molecule type" value="Genomic_DNA"/>
</dbReference>
<organism evidence="1 2">
    <name type="scientific">Sphingomonas brevis</name>
    <dbReference type="NCBI Taxonomy" id="2908206"/>
    <lineage>
        <taxon>Bacteria</taxon>
        <taxon>Pseudomonadati</taxon>
        <taxon>Pseudomonadota</taxon>
        <taxon>Alphaproteobacteria</taxon>
        <taxon>Sphingomonadales</taxon>
        <taxon>Sphingomonadaceae</taxon>
        <taxon>Sphingomonas</taxon>
    </lineage>
</organism>
<protein>
    <recommendedName>
        <fullName evidence="3">TIGR02449 family protein</fullName>
    </recommendedName>
</protein>
<gene>
    <name evidence="1" type="ORF">LZ518_01605</name>
</gene>